<evidence type="ECO:0000256" key="8">
    <source>
        <dbReference type="PROSITE-ProRule" id="PRU00169"/>
    </source>
</evidence>
<dbReference type="InterPro" id="IPR011006">
    <property type="entry name" value="CheY-like_superfamily"/>
</dbReference>
<dbReference type="AlphaFoldDB" id="F0T2D1"/>
<keyword evidence="4" id="KW-0805">Transcription regulation</keyword>
<dbReference type="CDD" id="cd00156">
    <property type="entry name" value="REC"/>
    <property type="match status" value="1"/>
</dbReference>
<evidence type="ECO:0000256" key="3">
    <source>
        <dbReference type="ARBA" id="ARBA00023012"/>
    </source>
</evidence>
<protein>
    <recommendedName>
        <fullName evidence="1">Stage 0 sporulation protein A homolog</fullName>
    </recommendedName>
</protein>
<comment type="function">
    <text evidence="7">May play the central regulatory role in sporulation. It may be an element of the effector pathway responsible for the activation of sporulation genes in response to nutritional stress. Spo0A may act in concert with spo0H (a sigma factor) to control the expression of some genes that are critical to the sporulation process.</text>
</comment>
<dbReference type="Gene3D" id="3.40.50.2300">
    <property type="match status" value="1"/>
</dbReference>
<dbReference type="PROSITE" id="PS50110">
    <property type="entry name" value="RESPONSE_REGULATORY"/>
    <property type="match status" value="1"/>
</dbReference>
<feature type="modified residue" description="4-aspartylphosphate" evidence="8">
    <location>
        <position position="52"/>
    </location>
</feature>
<dbReference type="SMART" id="SM00448">
    <property type="entry name" value="REC"/>
    <property type="match status" value="1"/>
</dbReference>
<proteinExistence type="predicted"/>
<reference evidence="10 11" key="1">
    <citation type="journal article" date="2011" name="Stand. Genomic Sci.">
        <title>Complete genome sequence of Syntrophobotulus glycolicus type strain (FlGlyR).</title>
        <authorList>
            <person name="Han C."/>
            <person name="Mwirichia R."/>
            <person name="Chertkov O."/>
            <person name="Held B."/>
            <person name="Lapidus A."/>
            <person name="Nolan M."/>
            <person name="Lucas S."/>
            <person name="Hammon N."/>
            <person name="Deshpande S."/>
            <person name="Cheng J.F."/>
            <person name="Tapia R."/>
            <person name="Goodwin L."/>
            <person name="Pitluck S."/>
            <person name="Huntemann M."/>
            <person name="Liolios K."/>
            <person name="Ivanova N."/>
            <person name="Pagani I."/>
            <person name="Mavromatis K."/>
            <person name="Ovchinikova G."/>
            <person name="Pati A."/>
            <person name="Chen A."/>
            <person name="Palaniappan K."/>
            <person name="Land M."/>
            <person name="Hauser L."/>
            <person name="Brambilla E.M."/>
            <person name="Rohde M."/>
            <person name="Spring S."/>
            <person name="Sikorski J."/>
            <person name="Goker M."/>
            <person name="Woyke T."/>
            <person name="Bristow J."/>
            <person name="Eisen J.A."/>
            <person name="Markowitz V."/>
            <person name="Hugenholtz P."/>
            <person name="Kyrpides N.C."/>
            <person name="Klenk H.P."/>
            <person name="Detter J.C."/>
        </authorList>
    </citation>
    <scope>NUCLEOTIDE SEQUENCE [LARGE SCALE GENOMIC DNA]</scope>
    <source>
        <strain evidence="11">DSM 8271 / FlGlyR</strain>
    </source>
</reference>
<dbReference type="GO" id="GO:0000160">
    <property type="term" value="P:phosphorelay signal transduction system"/>
    <property type="evidence" value="ECO:0007669"/>
    <property type="project" value="UniProtKB-KW"/>
</dbReference>
<keyword evidence="6" id="KW-0804">Transcription</keyword>
<organism evidence="10 11">
    <name type="scientific">Syntrophobotulus glycolicus (strain DSM 8271 / FlGlyR)</name>
    <dbReference type="NCBI Taxonomy" id="645991"/>
    <lineage>
        <taxon>Bacteria</taxon>
        <taxon>Bacillati</taxon>
        <taxon>Bacillota</taxon>
        <taxon>Clostridia</taxon>
        <taxon>Eubacteriales</taxon>
        <taxon>Desulfitobacteriaceae</taxon>
        <taxon>Syntrophobotulus</taxon>
    </lineage>
</organism>
<keyword evidence="11" id="KW-1185">Reference proteome</keyword>
<evidence type="ECO:0000259" key="9">
    <source>
        <dbReference type="PROSITE" id="PS50110"/>
    </source>
</evidence>
<dbReference type="eggNOG" id="COG0745">
    <property type="taxonomic scope" value="Bacteria"/>
</dbReference>
<keyword evidence="2 8" id="KW-0597">Phosphoprotein</keyword>
<dbReference type="OrthoDB" id="9808843at2"/>
<dbReference type="FunFam" id="3.40.50.2300:FF:000001">
    <property type="entry name" value="DNA-binding response regulator PhoB"/>
    <property type="match status" value="1"/>
</dbReference>
<dbReference type="KEGG" id="sgy:Sgly_3296"/>
<evidence type="ECO:0000313" key="11">
    <source>
        <dbReference type="Proteomes" id="UP000007488"/>
    </source>
</evidence>
<dbReference type="InterPro" id="IPR001789">
    <property type="entry name" value="Sig_transdc_resp-reg_receiver"/>
</dbReference>
<dbReference type="Proteomes" id="UP000007488">
    <property type="component" value="Chromosome"/>
</dbReference>
<dbReference type="EMBL" id="CP002547">
    <property type="protein sequence ID" value="ADY57559.1"/>
    <property type="molecule type" value="Genomic_DNA"/>
</dbReference>
<dbReference type="PANTHER" id="PTHR44591">
    <property type="entry name" value="STRESS RESPONSE REGULATOR PROTEIN 1"/>
    <property type="match status" value="1"/>
</dbReference>
<keyword evidence="3" id="KW-0902">Two-component regulatory system</keyword>
<dbReference type="SUPFAM" id="SSF52172">
    <property type="entry name" value="CheY-like"/>
    <property type="match status" value="1"/>
</dbReference>
<keyword evidence="5" id="KW-0238">DNA-binding</keyword>
<dbReference type="GO" id="GO:0003677">
    <property type="term" value="F:DNA binding"/>
    <property type="evidence" value="ECO:0007669"/>
    <property type="project" value="UniProtKB-KW"/>
</dbReference>
<evidence type="ECO:0000256" key="5">
    <source>
        <dbReference type="ARBA" id="ARBA00023125"/>
    </source>
</evidence>
<evidence type="ECO:0000256" key="4">
    <source>
        <dbReference type="ARBA" id="ARBA00023015"/>
    </source>
</evidence>
<feature type="domain" description="Response regulatory" evidence="9">
    <location>
        <begin position="3"/>
        <end position="118"/>
    </location>
</feature>
<dbReference type="Pfam" id="PF00072">
    <property type="entry name" value="Response_reg"/>
    <property type="match status" value="1"/>
</dbReference>
<reference evidence="11" key="2">
    <citation type="submission" date="2011-02" db="EMBL/GenBank/DDBJ databases">
        <title>The complete genome of Syntrophobotulus glycolicus DSM 8271.</title>
        <authorList>
            <person name="Lucas S."/>
            <person name="Copeland A."/>
            <person name="Lapidus A."/>
            <person name="Bruce D."/>
            <person name="Goodwin L."/>
            <person name="Pitluck S."/>
            <person name="Kyrpides N."/>
            <person name="Mavromatis K."/>
            <person name="Pagani I."/>
            <person name="Ivanova N."/>
            <person name="Mikhailova N."/>
            <person name="Chertkov O."/>
            <person name="Held B."/>
            <person name="Detter J.C."/>
            <person name="Tapia R."/>
            <person name="Han C."/>
            <person name="Land M."/>
            <person name="Hauser L."/>
            <person name="Markowitz V."/>
            <person name="Cheng J.-F."/>
            <person name="Hugenholtz P."/>
            <person name="Woyke T."/>
            <person name="Wu D."/>
            <person name="Spring S."/>
            <person name="Schroeder M."/>
            <person name="Brambilla E."/>
            <person name="Klenk H.-P."/>
            <person name="Eisen J.A."/>
        </authorList>
    </citation>
    <scope>NUCLEOTIDE SEQUENCE [LARGE SCALE GENOMIC DNA]</scope>
    <source>
        <strain evidence="11">DSM 8271 / FlGlyR</strain>
    </source>
</reference>
<sequence length="123" mass="14155">MPRILIVDDQVGIRRLLTEVFKDCGYEIETCASGVKALEIMSEFKPDLLLMDVKMPGMNGIDVLKKIREENDRQIKVIMMTAYGDQEHINTAEELGVVGFIIKPFDINELREQIKDVLREKEE</sequence>
<dbReference type="InterPro" id="IPR050595">
    <property type="entry name" value="Bact_response_regulator"/>
</dbReference>
<accession>F0T2D1</accession>
<evidence type="ECO:0000256" key="7">
    <source>
        <dbReference type="ARBA" id="ARBA00024867"/>
    </source>
</evidence>
<evidence type="ECO:0000256" key="6">
    <source>
        <dbReference type="ARBA" id="ARBA00023163"/>
    </source>
</evidence>
<evidence type="ECO:0000313" key="10">
    <source>
        <dbReference type="EMBL" id="ADY57559.1"/>
    </source>
</evidence>
<name>F0T2D1_SYNGF</name>
<dbReference type="PANTHER" id="PTHR44591:SF3">
    <property type="entry name" value="RESPONSE REGULATORY DOMAIN-CONTAINING PROTEIN"/>
    <property type="match status" value="1"/>
</dbReference>
<evidence type="ECO:0000256" key="2">
    <source>
        <dbReference type="ARBA" id="ARBA00022553"/>
    </source>
</evidence>
<dbReference type="HOGENOM" id="CLU_000445_69_8_9"/>
<gene>
    <name evidence="10" type="ordered locus">Sgly_3296</name>
</gene>
<dbReference type="STRING" id="645991.Sgly_3296"/>
<evidence type="ECO:0000256" key="1">
    <source>
        <dbReference type="ARBA" id="ARBA00018672"/>
    </source>
</evidence>
<dbReference type="RefSeq" id="WP_013626284.1">
    <property type="nucleotide sequence ID" value="NC_015172.1"/>
</dbReference>